<evidence type="ECO:0000256" key="5">
    <source>
        <dbReference type="ARBA" id="ARBA00022989"/>
    </source>
</evidence>
<dbReference type="NCBIfam" id="NF037982">
    <property type="entry name" value="Nramp_1"/>
    <property type="match status" value="1"/>
</dbReference>
<feature type="transmembrane region" description="Helical" evidence="7">
    <location>
        <begin position="36"/>
        <end position="58"/>
    </location>
</feature>
<evidence type="ECO:0000256" key="2">
    <source>
        <dbReference type="ARBA" id="ARBA00022448"/>
    </source>
</evidence>
<dbReference type="GO" id="GO:0005886">
    <property type="term" value="C:plasma membrane"/>
    <property type="evidence" value="ECO:0007669"/>
    <property type="project" value="TreeGrafter"/>
</dbReference>
<accession>A0A1I0G982</accession>
<keyword evidence="4" id="KW-0769">Symport</keyword>
<dbReference type="AlphaFoldDB" id="A0A1I0G982"/>
<dbReference type="GO" id="GO:0015086">
    <property type="term" value="F:cadmium ion transmembrane transporter activity"/>
    <property type="evidence" value="ECO:0007669"/>
    <property type="project" value="TreeGrafter"/>
</dbReference>
<dbReference type="RefSeq" id="WP_093330596.1">
    <property type="nucleotide sequence ID" value="NZ_AP027363.1"/>
</dbReference>
<gene>
    <name evidence="8" type="ORF">SAMN05660429_02342</name>
</gene>
<evidence type="ECO:0000256" key="1">
    <source>
        <dbReference type="ARBA" id="ARBA00004141"/>
    </source>
</evidence>
<dbReference type="EMBL" id="FOHK01000011">
    <property type="protein sequence ID" value="SET66645.1"/>
    <property type="molecule type" value="Genomic_DNA"/>
</dbReference>
<feature type="transmembrane region" description="Helical" evidence="7">
    <location>
        <begin position="118"/>
        <end position="135"/>
    </location>
</feature>
<keyword evidence="9" id="KW-1185">Reference proteome</keyword>
<feature type="transmembrane region" description="Helical" evidence="7">
    <location>
        <begin position="184"/>
        <end position="202"/>
    </location>
</feature>
<evidence type="ECO:0000256" key="4">
    <source>
        <dbReference type="ARBA" id="ARBA00022847"/>
    </source>
</evidence>
<protein>
    <submittedName>
        <fullName evidence="8">NRAMP (Natural resistance-associated macrophage protein) metal ion transporters</fullName>
    </submittedName>
</protein>
<keyword evidence="5 7" id="KW-1133">Transmembrane helix</keyword>
<dbReference type="Pfam" id="PF01566">
    <property type="entry name" value="Nramp"/>
    <property type="match status" value="1"/>
</dbReference>
<dbReference type="PANTHER" id="PTHR11706">
    <property type="entry name" value="SOLUTE CARRIER PROTEIN FAMILY 11 MEMBER"/>
    <property type="match status" value="1"/>
</dbReference>
<dbReference type="GO" id="GO:0034755">
    <property type="term" value="P:iron ion transmembrane transport"/>
    <property type="evidence" value="ECO:0007669"/>
    <property type="project" value="TreeGrafter"/>
</dbReference>
<evidence type="ECO:0000256" key="7">
    <source>
        <dbReference type="SAM" id="Phobius"/>
    </source>
</evidence>
<dbReference type="InterPro" id="IPR001046">
    <property type="entry name" value="NRAMP_fam"/>
</dbReference>
<dbReference type="PANTHER" id="PTHR11706:SF33">
    <property type="entry name" value="NATURAL RESISTANCE-ASSOCIATED MACROPHAGE PROTEIN 2"/>
    <property type="match status" value="1"/>
</dbReference>
<comment type="subcellular location">
    <subcellularLocation>
        <location evidence="1">Membrane</location>
        <topology evidence="1">Multi-pass membrane protein</topology>
    </subcellularLocation>
</comment>
<dbReference type="OrthoDB" id="9787548at2"/>
<feature type="transmembrane region" description="Helical" evidence="7">
    <location>
        <begin position="144"/>
        <end position="164"/>
    </location>
</feature>
<sequence length="402" mass="42649">MSFWKKFGPGLLVTAAFIGPGTITTASVAGANYGYALLWAVFFSLILTFTLQEMAARLSLVTKQSLAHTLTQAFNHKIIQYLVAFLVISAIGIGNAAYEAGNITGAAWSLASVTSLDSQWWTLIIGSSAALLLWFGKYKALERVLVGFVMLMSLVFIATCIAVAPDLGGIAKGIFRPTIPDGALLSAIALIGTTVVPYNLFLHASAAREKWRNQSDIETAINESRIDTAGAIFLGGLITMAIVATAAVGFFQGETTLVMQNISQQLVPMLGEYADEVFAVGLFSAGMTSAIAAPLAASFAVCGALGKPLDFQHPLFRSVWLIVLVVGTFFAFVGSKPLTAILFAQAMNALLLPIIALFLLVVMNKRSVLGQYVNSSKNNFIAVIMVATVTGLALYKISTLIG</sequence>
<feature type="transmembrane region" description="Helical" evidence="7">
    <location>
        <begin position="277"/>
        <end position="303"/>
    </location>
</feature>
<keyword evidence="2" id="KW-0813">Transport</keyword>
<reference evidence="8 9" key="1">
    <citation type="submission" date="2016-10" db="EMBL/GenBank/DDBJ databases">
        <authorList>
            <person name="de Groot N.N."/>
        </authorList>
    </citation>
    <scope>NUCLEOTIDE SEQUENCE [LARGE SCALE GENOMIC DNA]</scope>
    <source>
        <strain evidence="8 9">DSM 19706</strain>
    </source>
</reference>
<organism evidence="8 9">
    <name type="scientific">Thalassotalea agarivorans</name>
    <name type="common">Thalassomonas agarivorans</name>
    <dbReference type="NCBI Taxonomy" id="349064"/>
    <lineage>
        <taxon>Bacteria</taxon>
        <taxon>Pseudomonadati</taxon>
        <taxon>Pseudomonadota</taxon>
        <taxon>Gammaproteobacteria</taxon>
        <taxon>Alteromonadales</taxon>
        <taxon>Colwelliaceae</taxon>
        <taxon>Thalassotalea</taxon>
    </lineage>
</organism>
<evidence type="ECO:0000313" key="9">
    <source>
        <dbReference type="Proteomes" id="UP000199308"/>
    </source>
</evidence>
<feature type="transmembrane region" description="Helical" evidence="7">
    <location>
        <begin position="315"/>
        <end position="334"/>
    </location>
</feature>
<feature type="transmembrane region" description="Helical" evidence="7">
    <location>
        <begin position="231"/>
        <end position="251"/>
    </location>
</feature>
<evidence type="ECO:0000256" key="3">
    <source>
        <dbReference type="ARBA" id="ARBA00022692"/>
    </source>
</evidence>
<keyword evidence="6 7" id="KW-0472">Membrane</keyword>
<dbReference type="PRINTS" id="PR00447">
    <property type="entry name" value="NATRESASSCMP"/>
</dbReference>
<dbReference type="GO" id="GO:0015293">
    <property type="term" value="F:symporter activity"/>
    <property type="evidence" value="ECO:0007669"/>
    <property type="project" value="UniProtKB-KW"/>
</dbReference>
<evidence type="ECO:0000313" key="8">
    <source>
        <dbReference type="EMBL" id="SET66645.1"/>
    </source>
</evidence>
<name>A0A1I0G982_THASX</name>
<proteinExistence type="predicted"/>
<dbReference type="STRING" id="349064.SAMN05660429_02342"/>
<feature type="transmembrane region" description="Helical" evidence="7">
    <location>
        <begin position="78"/>
        <end position="98"/>
    </location>
</feature>
<dbReference type="GO" id="GO:0005384">
    <property type="term" value="F:manganese ion transmembrane transporter activity"/>
    <property type="evidence" value="ECO:0007669"/>
    <property type="project" value="TreeGrafter"/>
</dbReference>
<evidence type="ECO:0000256" key="6">
    <source>
        <dbReference type="ARBA" id="ARBA00023136"/>
    </source>
</evidence>
<feature type="transmembrane region" description="Helical" evidence="7">
    <location>
        <begin position="340"/>
        <end position="360"/>
    </location>
</feature>
<dbReference type="Proteomes" id="UP000199308">
    <property type="component" value="Unassembled WGS sequence"/>
</dbReference>
<keyword evidence="3 7" id="KW-0812">Transmembrane</keyword>
<feature type="transmembrane region" description="Helical" evidence="7">
    <location>
        <begin position="380"/>
        <end position="401"/>
    </location>
</feature>